<dbReference type="EMBL" id="VGLS01000555">
    <property type="protein sequence ID" value="MBM3225369.1"/>
    <property type="molecule type" value="Genomic_DNA"/>
</dbReference>
<accession>A0A937W4P5</accession>
<reference evidence="1" key="1">
    <citation type="submission" date="2019-03" db="EMBL/GenBank/DDBJ databases">
        <title>Lake Tanganyika Metagenome-Assembled Genomes (MAGs).</title>
        <authorList>
            <person name="Tran P."/>
        </authorList>
    </citation>
    <scope>NUCLEOTIDE SEQUENCE</scope>
    <source>
        <strain evidence="1">K_DeepCast_65m_m2_066</strain>
    </source>
</reference>
<comment type="caution">
    <text evidence="1">The sequence shown here is derived from an EMBL/GenBank/DDBJ whole genome shotgun (WGS) entry which is preliminary data.</text>
</comment>
<dbReference type="Proteomes" id="UP000712673">
    <property type="component" value="Unassembled WGS sequence"/>
</dbReference>
<sequence>MLMLSASRNARAFARVSAQGQSALCPWALDDNEPMEHAAILYPRSFQRTQDYRGHVYLSPRGGFGQYVRRPSTFPEYRERLRLEDSRLICLHLLEALKVAGLTEVVAPAREADDVPGDQLPASALCWVAGDGSHPLHDPIRVPRASATGGRTNPFFVDFYRALVVYEGTMGYHPGTRRISNSSSVRQ</sequence>
<name>A0A937W4P5_UNCTE</name>
<dbReference type="AlphaFoldDB" id="A0A937W4P5"/>
<protein>
    <submittedName>
        <fullName evidence="1">Uncharacterized protein</fullName>
    </submittedName>
</protein>
<organism evidence="1 2">
    <name type="scientific">Tectimicrobiota bacterium</name>
    <dbReference type="NCBI Taxonomy" id="2528274"/>
    <lineage>
        <taxon>Bacteria</taxon>
        <taxon>Pseudomonadati</taxon>
        <taxon>Nitrospinota/Tectimicrobiota group</taxon>
        <taxon>Candidatus Tectimicrobiota</taxon>
    </lineage>
</organism>
<evidence type="ECO:0000313" key="2">
    <source>
        <dbReference type="Proteomes" id="UP000712673"/>
    </source>
</evidence>
<proteinExistence type="predicted"/>
<evidence type="ECO:0000313" key="1">
    <source>
        <dbReference type="EMBL" id="MBM3225369.1"/>
    </source>
</evidence>
<gene>
    <name evidence="1" type="ORF">FJZ47_16415</name>
</gene>